<dbReference type="GO" id="GO:0000976">
    <property type="term" value="F:transcription cis-regulatory region binding"/>
    <property type="evidence" value="ECO:0007669"/>
    <property type="project" value="TreeGrafter"/>
</dbReference>
<dbReference type="GO" id="GO:0003700">
    <property type="term" value="F:DNA-binding transcription factor activity"/>
    <property type="evidence" value="ECO:0007669"/>
    <property type="project" value="TreeGrafter"/>
</dbReference>
<gene>
    <name evidence="5" type="ORF">H9786_10465</name>
</gene>
<dbReference type="InterPro" id="IPR000843">
    <property type="entry name" value="HTH_LacI"/>
</dbReference>
<keyword evidence="3" id="KW-0804">Transcription</keyword>
<sequence length="333" mass="35728">MADVGRSAGVSAQTVSRYFSGTGYVSDKTRRRIAAAVEELKYRPNRSAASLRARRTGTIGVLTVGELVHGSAQILTGLSHGARELGQTLMHAQVDVGFEARGWQGEAQRAIDHFLSAPVDGIIASTSIPGIDEALDTARDYVPVVNLSERPGSVADSVGTHSYTAGLDGTRHLIERGHAEIIHVAGPITRNEARERELGYRDAMEQAGLTSVVLGEARDWTPAPGYEAGRAVDPDSFTAVFAANDELALGFMSAMEESGRKAPADYSIVGVDDMPAAAYFSPPLTTMRLDFQGVGRTSLRMMHEMIRTGASTPRRIIEPELVIRKSTAPPRGR</sequence>
<keyword evidence="1" id="KW-0805">Transcription regulation</keyword>
<dbReference type="Pfam" id="PF00356">
    <property type="entry name" value="LacI"/>
    <property type="match status" value="1"/>
</dbReference>
<dbReference type="AlphaFoldDB" id="A0A9D2LE28"/>
<dbReference type="InterPro" id="IPR028082">
    <property type="entry name" value="Peripla_BP_I"/>
</dbReference>
<evidence type="ECO:0000313" key="5">
    <source>
        <dbReference type="EMBL" id="HJB10932.1"/>
    </source>
</evidence>
<feature type="domain" description="HTH lacI-type" evidence="4">
    <location>
        <begin position="1"/>
        <end position="53"/>
    </location>
</feature>
<organism evidence="5 6">
    <name type="scientific">Candidatus Brachybacterium merdavium</name>
    <dbReference type="NCBI Taxonomy" id="2838513"/>
    <lineage>
        <taxon>Bacteria</taxon>
        <taxon>Bacillati</taxon>
        <taxon>Actinomycetota</taxon>
        <taxon>Actinomycetes</taxon>
        <taxon>Micrococcales</taxon>
        <taxon>Dermabacteraceae</taxon>
        <taxon>Brachybacterium</taxon>
    </lineage>
</organism>
<dbReference type="Pfam" id="PF13377">
    <property type="entry name" value="Peripla_BP_3"/>
    <property type="match status" value="1"/>
</dbReference>
<evidence type="ECO:0000256" key="1">
    <source>
        <dbReference type="ARBA" id="ARBA00023015"/>
    </source>
</evidence>
<dbReference type="EMBL" id="DWZH01000083">
    <property type="protein sequence ID" value="HJB10932.1"/>
    <property type="molecule type" value="Genomic_DNA"/>
</dbReference>
<keyword evidence="2" id="KW-0238">DNA-binding</keyword>
<dbReference type="InterPro" id="IPR046335">
    <property type="entry name" value="LacI/GalR-like_sensor"/>
</dbReference>
<dbReference type="Proteomes" id="UP000823823">
    <property type="component" value="Unassembled WGS sequence"/>
</dbReference>
<dbReference type="PANTHER" id="PTHR30146">
    <property type="entry name" value="LACI-RELATED TRANSCRIPTIONAL REPRESSOR"/>
    <property type="match status" value="1"/>
</dbReference>
<evidence type="ECO:0000256" key="3">
    <source>
        <dbReference type="ARBA" id="ARBA00023163"/>
    </source>
</evidence>
<dbReference type="PROSITE" id="PS50932">
    <property type="entry name" value="HTH_LACI_2"/>
    <property type="match status" value="1"/>
</dbReference>
<dbReference type="SMART" id="SM00354">
    <property type="entry name" value="HTH_LACI"/>
    <property type="match status" value="1"/>
</dbReference>
<evidence type="ECO:0000256" key="2">
    <source>
        <dbReference type="ARBA" id="ARBA00023125"/>
    </source>
</evidence>
<dbReference type="PANTHER" id="PTHR30146:SF109">
    <property type="entry name" value="HTH-TYPE TRANSCRIPTIONAL REGULATOR GALS"/>
    <property type="match status" value="1"/>
</dbReference>
<dbReference type="Gene3D" id="1.10.260.40">
    <property type="entry name" value="lambda repressor-like DNA-binding domains"/>
    <property type="match status" value="1"/>
</dbReference>
<proteinExistence type="predicted"/>
<dbReference type="InterPro" id="IPR010982">
    <property type="entry name" value="Lambda_DNA-bd_dom_sf"/>
</dbReference>
<name>A0A9D2LE28_9MICO</name>
<dbReference type="SUPFAM" id="SSF47413">
    <property type="entry name" value="lambda repressor-like DNA-binding domains"/>
    <property type="match status" value="1"/>
</dbReference>
<comment type="caution">
    <text evidence="5">The sequence shown here is derived from an EMBL/GenBank/DDBJ whole genome shotgun (WGS) entry which is preliminary data.</text>
</comment>
<reference evidence="5" key="2">
    <citation type="submission" date="2021-04" db="EMBL/GenBank/DDBJ databases">
        <authorList>
            <person name="Gilroy R."/>
        </authorList>
    </citation>
    <scope>NUCLEOTIDE SEQUENCE</scope>
    <source>
        <strain evidence="5">ChiHjej13B12-24818</strain>
    </source>
</reference>
<reference evidence="5" key="1">
    <citation type="journal article" date="2021" name="PeerJ">
        <title>Extensive microbial diversity within the chicken gut microbiome revealed by metagenomics and culture.</title>
        <authorList>
            <person name="Gilroy R."/>
            <person name="Ravi A."/>
            <person name="Getino M."/>
            <person name="Pursley I."/>
            <person name="Horton D.L."/>
            <person name="Alikhan N.F."/>
            <person name="Baker D."/>
            <person name="Gharbi K."/>
            <person name="Hall N."/>
            <person name="Watson M."/>
            <person name="Adriaenssens E.M."/>
            <person name="Foster-Nyarko E."/>
            <person name="Jarju S."/>
            <person name="Secka A."/>
            <person name="Antonio M."/>
            <person name="Oren A."/>
            <person name="Chaudhuri R.R."/>
            <person name="La Ragione R."/>
            <person name="Hildebrand F."/>
            <person name="Pallen M.J."/>
        </authorList>
    </citation>
    <scope>NUCLEOTIDE SEQUENCE</scope>
    <source>
        <strain evidence="5">ChiHjej13B12-24818</strain>
    </source>
</reference>
<evidence type="ECO:0000313" key="6">
    <source>
        <dbReference type="Proteomes" id="UP000823823"/>
    </source>
</evidence>
<dbReference type="Gene3D" id="3.40.50.2300">
    <property type="match status" value="2"/>
</dbReference>
<evidence type="ECO:0000259" key="4">
    <source>
        <dbReference type="PROSITE" id="PS50932"/>
    </source>
</evidence>
<dbReference type="CDD" id="cd01574">
    <property type="entry name" value="PBP1_LacI"/>
    <property type="match status" value="1"/>
</dbReference>
<dbReference type="SUPFAM" id="SSF53822">
    <property type="entry name" value="Periplasmic binding protein-like I"/>
    <property type="match status" value="1"/>
</dbReference>
<protein>
    <submittedName>
        <fullName evidence="5">LacI family transcriptional regulator</fullName>
    </submittedName>
</protein>
<accession>A0A9D2LE28</accession>
<dbReference type="CDD" id="cd01392">
    <property type="entry name" value="HTH_LacI"/>
    <property type="match status" value="1"/>
</dbReference>